<keyword evidence="2" id="KW-1185">Reference proteome</keyword>
<reference evidence="2" key="1">
    <citation type="journal article" date="2022" name="Mol. Ecol. Resour.">
        <title>The genomes of chicory, endive, great burdock and yacon provide insights into Asteraceae palaeo-polyploidization history and plant inulin production.</title>
        <authorList>
            <person name="Fan W."/>
            <person name="Wang S."/>
            <person name="Wang H."/>
            <person name="Wang A."/>
            <person name="Jiang F."/>
            <person name="Liu H."/>
            <person name="Zhao H."/>
            <person name="Xu D."/>
            <person name="Zhang Y."/>
        </authorList>
    </citation>
    <scope>NUCLEOTIDE SEQUENCE [LARGE SCALE GENOMIC DNA]</scope>
    <source>
        <strain evidence="2">cv. Punajuju</strain>
    </source>
</reference>
<protein>
    <submittedName>
        <fullName evidence="1">Uncharacterized protein</fullName>
    </submittedName>
</protein>
<evidence type="ECO:0000313" key="1">
    <source>
        <dbReference type="EMBL" id="KAI3791978.1"/>
    </source>
</evidence>
<dbReference type="Proteomes" id="UP001055811">
    <property type="component" value="Linkage Group LG01"/>
</dbReference>
<evidence type="ECO:0000313" key="2">
    <source>
        <dbReference type="Proteomes" id="UP001055811"/>
    </source>
</evidence>
<organism evidence="1 2">
    <name type="scientific">Cichorium intybus</name>
    <name type="common">Chicory</name>
    <dbReference type="NCBI Taxonomy" id="13427"/>
    <lineage>
        <taxon>Eukaryota</taxon>
        <taxon>Viridiplantae</taxon>
        <taxon>Streptophyta</taxon>
        <taxon>Embryophyta</taxon>
        <taxon>Tracheophyta</taxon>
        <taxon>Spermatophyta</taxon>
        <taxon>Magnoliopsida</taxon>
        <taxon>eudicotyledons</taxon>
        <taxon>Gunneridae</taxon>
        <taxon>Pentapetalae</taxon>
        <taxon>asterids</taxon>
        <taxon>campanulids</taxon>
        <taxon>Asterales</taxon>
        <taxon>Asteraceae</taxon>
        <taxon>Cichorioideae</taxon>
        <taxon>Cichorieae</taxon>
        <taxon>Cichoriinae</taxon>
        <taxon>Cichorium</taxon>
    </lineage>
</organism>
<proteinExistence type="predicted"/>
<dbReference type="EMBL" id="CM042009">
    <property type="protein sequence ID" value="KAI3791978.1"/>
    <property type="molecule type" value="Genomic_DNA"/>
</dbReference>
<name>A0ACB9H7X8_CICIN</name>
<gene>
    <name evidence="1" type="ORF">L2E82_05846</name>
</gene>
<accession>A0ACB9H7X8</accession>
<reference evidence="1 2" key="2">
    <citation type="journal article" date="2022" name="Mol. Ecol. Resour.">
        <title>The genomes of chicory, endive, great burdock and yacon provide insights into Asteraceae paleo-polyploidization history and plant inulin production.</title>
        <authorList>
            <person name="Fan W."/>
            <person name="Wang S."/>
            <person name="Wang H."/>
            <person name="Wang A."/>
            <person name="Jiang F."/>
            <person name="Liu H."/>
            <person name="Zhao H."/>
            <person name="Xu D."/>
            <person name="Zhang Y."/>
        </authorList>
    </citation>
    <scope>NUCLEOTIDE SEQUENCE [LARGE SCALE GENOMIC DNA]</scope>
    <source>
        <strain evidence="2">cv. Punajuju</strain>
        <tissue evidence="1">Leaves</tissue>
    </source>
</reference>
<comment type="caution">
    <text evidence="1">The sequence shown here is derived from an EMBL/GenBank/DDBJ whole genome shotgun (WGS) entry which is preliminary data.</text>
</comment>
<sequence>MAPTLQLITCEEHGTSSKDSVADMKKEQYKEDEEGEEDEDLFEIDLEAFGNLPPPCYWGTYLTATTNSLFANCLVPIEAVSSAVPMSNPKNAKQTSKGSESGTVIWVKGAVPLQNFVGVSSLCSLSNLLQKTLDVSAS</sequence>